<organism evidence="2 3">
    <name type="scientific">Armillaria tabescens</name>
    <name type="common">Ringless honey mushroom</name>
    <name type="synonym">Agaricus tabescens</name>
    <dbReference type="NCBI Taxonomy" id="1929756"/>
    <lineage>
        <taxon>Eukaryota</taxon>
        <taxon>Fungi</taxon>
        <taxon>Dikarya</taxon>
        <taxon>Basidiomycota</taxon>
        <taxon>Agaricomycotina</taxon>
        <taxon>Agaricomycetes</taxon>
        <taxon>Agaricomycetidae</taxon>
        <taxon>Agaricales</taxon>
        <taxon>Marasmiineae</taxon>
        <taxon>Physalacriaceae</taxon>
        <taxon>Desarmillaria</taxon>
    </lineage>
</organism>
<dbReference type="EMBL" id="JAUEPS010000182">
    <property type="protein sequence ID" value="KAK0434661.1"/>
    <property type="molecule type" value="Genomic_DNA"/>
</dbReference>
<sequence length="547" mass="60590">MPELKTPLPTFGPSDKDAEHEPELGDTLTPNVEPQVNLMSEPLQDPLAATTPAGFSGLKFKRWDEGSLTPMSSDEEDEQALHGEEHSTSASQHQIKARSFVVTLSESECQEHFAKLKEDKALAKQWHLRLLGSSLPWMDTNNVTESMKRKVESSPSGPTPKAPRLNPVCYECADEPLLFPNYYVALVDQTINLSVLGLKSTFQDDKETVLGWQACACGSLTCWHGKSINNWECMVAHVSTSQLAAGGVSLQALLRTKQVFVTSMEGSSLWEWDIDSMKKIGNVDVPQEVQDHSTRSKKDMELHIECSLCSVLEQRDQGSKGLVLNALYLPRAERSLVETPHAEPVMSQSIAFDQTREVPTDIFDNHYPKDATCFTLASTMATFSYIHHDGIGVGTVIQVLTGKKIWFFFHRVACHIQDTHVDEFMDDWVPGFIPDPTEWEAEVVVLEPGTVLQVICGPTGQQGSDVHIPDISTQLGLLDVVALGNFCIFALALNGEHKKPTKDGMHLAITSYKDIIRFATCHFILYGPDGILKMPYGLARQSALHFG</sequence>
<proteinExistence type="predicted"/>
<comment type="caution">
    <text evidence="2">The sequence shown here is derived from an EMBL/GenBank/DDBJ whole genome shotgun (WGS) entry which is preliminary data.</text>
</comment>
<reference evidence="2" key="1">
    <citation type="submission" date="2023-06" db="EMBL/GenBank/DDBJ databases">
        <authorList>
            <consortium name="Lawrence Berkeley National Laboratory"/>
            <person name="Ahrendt S."/>
            <person name="Sahu N."/>
            <person name="Indic B."/>
            <person name="Wong-Bajracharya J."/>
            <person name="Merenyi Z."/>
            <person name="Ke H.-M."/>
            <person name="Monk M."/>
            <person name="Kocsube S."/>
            <person name="Drula E."/>
            <person name="Lipzen A."/>
            <person name="Balint B."/>
            <person name="Henrissat B."/>
            <person name="Andreopoulos B."/>
            <person name="Martin F.M."/>
            <person name="Harder C.B."/>
            <person name="Rigling D."/>
            <person name="Ford K.L."/>
            <person name="Foster G.D."/>
            <person name="Pangilinan J."/>
            <person name="Papanicolaou A."/>
            <person name="Barry K."/>
            <person name="LaButti K."/>
            <person name="Viragh M."/>
            <person name="Koriabine M."/>
            <person name="Yan M."/>
            <person name="Riley R."/>
            <person name="Champramary S."/>
            <person name="Plett K.L."/>
            <person name="Tsai I.J."/>
            <person name="Slot J."/>
            <person name="Sipos G."/>
            <person name="Plett J."/>
            <person name="Nagy L.G."/>
            <person name="Grigoriev I.V."/>
        </authorList>
    </citation>
    <scope>NUCLEOTIDE SEQUENCE</scope>
    <source>
        <strain evidence="2">CCBAS 213</strain>
    </source>
</reference>
<protein>
    <submittedName>
        <fullName evidence="2">Uncharacterized protein</fullName>
    </submittedName>
</protein>
<feature type="compositionally biased region" description="Basic and acidic residues" evidence="1">
    <location>
        <begin position="14"/>
        <end position="23"/>
    </location>
</feature>
<evidence type="ECO:0000256" key="1">
    <source>
        <dbReference type="SAM" id="MobiDB-lite"/>
    </source>
</evidence>
<feature type="region of interest" description="Disordered" evidence="1">
    <location>
        <begin position="1"/>
        <end position="94"/>
    </location>
</feature>
<dbReference type="GeneID" id="85362318"/>
<dbReference type="Proteomes" id="UP001175211">
    <property type="component" value="Unassembled WGS sequence"/>
</dbReference>
<dbReference type="AlphaFoldDB" id="A0AA39J1Z8"/>
<evidence type="ECO:0000313" key="2">
    <source>
        <dbReference type="EMBL" id="KAK0434661.1"/>
    </source>
</evidence>
<name>A0AA39J1Z8_ARMTA</name>
<gene>
    <name evidence="2" type="ORF">EV420DRAFT_1653887</name>
</gene>
<dbReference type="RefSeq" id="XP_060321779.1">
    <property type="nucleotide sequence ID" value="XM_060478770.1"/>
</dbReference>
<accession>A0AA39J1Z8</accession>
<keyword evidence="3" id="KW-1185">Reference proteome</keyword>
<feature type="compositionally biased region" description="Polar residues" evidence="1">
    <location>
        <begin position="28"/>
        <end position="38"/>
    </location>
</feature>
<evidence type="ECO:0000313" key="3">
    <source>
        <dbReference type="Proteomes" id="UP001175211"/>
    </source>
</evidence>